<name>A0AAE0YQ91_9GAST</name>
<gene>
    <name evidence="1" type="ORF">RRG08_056336</name>
</gene>
<proteinExistence type="predicted"/>
<keyword evidence="2" id="KW-1185">Reference proteome</keyword>
<comment type="caution">
    <text evidence="1">The sequence shown here is derived from an EMBL/GenBank/DDBJ whole genome shotgun (WGS) entry which is preliminary data.</text>
</comment>
<organism evidence="1 2">
    <name type="scientific">Elysia crispata</name>
    <name type="common">lettuce slug</name>
    <dbReference type="NCBI Taxonomy" id="231223"/>
    <lineage>
        <taxon>Eukaryota</taxon>
        <taxon>Metazoa</taxon>
        <taxon>Spiralia</taxon>
        <taxon>Lophotrochozoa</taxon>
        <taxon>Mollusca</taxon>
        <taxon>Gastropoda</taxon>
        <taxon>Heterobranchia</taxon>
        <taxon>Euthyneura</taxon>
        <taxon>Panpulmonata</taxon>
        <taxon>Sacoglossa</taxon>
        <taxon>Placobranchoidea</taxon>
        <taxon>Plakobranchidae</taxon>
        <taxon>Elysia</taxon>
    </lineage>
</organism>
<dbReference type="AlphaFoldDB" id="A0AAE0YQ91"/>
<evidence type="ECO:0000313" key="2">
    <source>
        <dbReference type="Proteomes" id="UP001283361"/>
    </source>
</evidence>
<evidence type="ECO:0000313" key="1">
    <source>
        <dbReference type="EMBL" id="KAK3753444.1"/>
    </source>
</evidence>
<dbReference type="Proteomes" id="UP001283361">
    <property type="component" value="Unassembled WGS sequence"/>
</dbReference>
<protein>
    <submittedName>
        <fullName evidence="1">Uncharacterized protein</fullName>
    </submittedName>
</protein>
<dbReference type="EMBL" id="JAWDGP010005712">
    <property type="protein sequence ID" value="KAK3753444.1"/>
    <property type="molecule type" value="Genomic_DNA"/>
</dbReference>
<reference evidence="1" key="1">
    <citation type="journal article" date="2023" name="G3 (Bethesda)">
        <title>A reference genome for the long-term kleptoplast-retaining sea slug Elysia crispata morphotype clarki.</title>
        <authorList>
            <person name="Eastman K.E."/>
            <person name="Pendleton A.L."/>
            <person name="Shaikh M.A."/>
            <person name="Suttiyut T."/>
            <person name="Ogas R."/>
            <person name="Tomko P."/>
            <person name="Gavelis G."/>
            <person name="Widhalm J.R."/>
            <person name="Wisecaver J.H."/>
        </authorList>
    </citation>
    <scope>NUCLEOTIDE SEQUENCE</scope>
    <source>
        <strain evidence="1">ECLA1</strain>
    </source>
</reference>
<accession>A0AAE0YQ91</accession>
<sequence>MVTWSSGFVGERRGVTGYHVLSPGHLMMEDIYGQNQELGYLVSELVDRAPVESRLLASLIYQANEVVVVFDGPNAASHPATVCLLKYLAVAGKYWVESTPRQTVATVALPTQDSQQTPPEAYLLS</sequence>